<accession>A0ABY4MG43</accession>
<protein>
    <submittedName>
        <fullName evidence="5">GNAT family N-acetyltransferase</fullName>
    </submittedName>
</protein>
<evidence type="ECO:0000256" key="3">
    <source>
        <dbReference type="ARBA" id="ARBA00038502"/>
    </source>
</evidence>
<name>A0ABY4MG43_9ACTN</name>
<dbReference type="PANTHER" id="PTHR43792:SF8">
    <property type="entry name" value="[RIBOSOMAL PROTEIN US5]-ALANINE N-ACETYLTRANSFERASE"/>
    <property type="match status" value="1"/>
</dbReference>
<keyword evidence="1" id="KW-0808">Transferase</keyword>
<evidence type="ECO:0000313" key="5">
    <source>
        <dbReference type="EMBL" id="UQA95336.1"/>
    </source>
</evidence>
<dbReference type="PANTHER" id="PTHR43792">
    <property type="entry name" value="GNAT FAMILY, PUTATIVE (AFU_ORTHOLOGUE AFUA_3G00765)-RELATED-RELATED"/>
    <property type="match status" value="1"/>
</dbReference>
<dbReference type="Proteomes" id="UP000830115">
    <property type="component" value="Chromosome"/>
</dbReference>
<sequence length="178" mass="19523">MTHRTAPQVGIEPWTAADLGLLRRANTPEMTEHVGGPEAEEQVLARHRRYLELDGPGRMFRIVLPPEDGPEGAVVGSIGFWELTWKGETVYETGWGVLPQFQGRGIAVAAARKVIAAARVEGRHGSLHAFPSVAHNASNTVCRKAGFVLVGECAFEYPKGRLMRSNEWRVDLAARARS</sequence>
<evidence type="ECO:0000313" key="6">
    <source>
        <dbReference type="Proteomes" id="UP000830115"/>
    </source>
</evidence>
<keyword evidence="6" id="KW-1185">Reference proteome</keyword>
<feature type="domain" description="N-acetyltransferase" evidence="4">
    <location>
        <begin position="9"/>
        <end position="173"/>
    </location>
</feature>
<proteinExistence type="inferred from homology"/>
<evidence type="ECO:0000256" key="1">
    <source>
        <dbReference type="ARBA" id="ARBA00022679"/>
    </source>
</evidence>
<dbReference type="Pfam" id="PF13302">
    <property type="entry name" value="Acetyltransf_3"/>
    <property type="match status" value="1"/>
</dbReference>
<reference evidence="5" key="1">
    <citation type="submission" date="2021-10" db="EMBL/GenBank/DDBJ databases">
        <title>Streptomyces nigrumlapis sp.nov.,an antimicrobial producing actinobacterium isolated from Black Gobi rocks.</title>
        <authorList>
            <person name="Wen Y."/>
            <person name="Zhang W."/>
            <person name="Liu X.G."/>
        </authorList>
    </citation>
    <scope>NUCLEOTIDE SEQUENCE</scope>
    <source>
        <strain evidence="5">ST13-2-2</strain>
    </source>
</reference>
<dbReference type="InterPro" id="IPR000182">
    <property type="entry name" value="GNAT_dom"/>
</dbReference>
<evidence type="ECO:0000259" key="4">
    <source>
        <dbReference type="PROSITE" id="PS51186"/>
    </source>
</evidence>
<dbReference type="Gene3D" id="3.40.630.30">
    <property type="match status" value="1"/>
</dbReference>
<gene>
    <name evidence="5" type="ORF">K9S39_28875</name>
</gene>
<comment type="similarity">
    <text evidence="3">Belongs to the acetyltransferase family. RimJ subfamily.</text>
</comment>
<dbReference type="RefSeq" id="WP_248866253.1">
    <property type="nucleotide sequence ID" value="NZ_CP086322.1"/>
</dbReference>
<dbReference type="PROSITE" id="PS51186">
    <property type="entry name" value="GNAT"/>
    <property type="match status" value="1"/>
</dbReference>
<keyword evidence="2" id="KW-0012">Acyltransferase</keyword>
<evidence type="ECO:0000256" key="2">
    <source>
        <dbReference type="ARBA" id="ARBA00023315"/>
    </source>
</evidence>
<dbReference type="InterPro" id="IPR016181">
    <property type="entry name" value="Acyl_CoA_acyltransferase"/>
</dbReference>
<organism evidence="5 6">
    <name type="scientific">Streptomyces halobius</name>
    <dbReference type="NCBI Taxonomy" id="2879846"/>
    <lineage>
        <taxon>Bacteria</taxon>
        <taxon>Bacillati</taxon>
        <taxon>Actinomycetota</taxon>
        <taxon>Actinomycetes</taxon>
        <taxon>Kitasatosporales</taxon>
        <taxon>Streptomycetaceae</taxon>
        <taxon>Streptomyces</taxon>
    </lineage>
</organism>
<dbReference type="SUPFAM" id="SSF55729">
    <property type="entry name" value="Acyl-CoA N-acyltransferases (Nat)"/>
    <property type="match status" value="1"/>
</dbReference>
<dbReference type="EMBL" id="CP086322">
    <property type="protein sequence ID" value="UQA95336.1"/>
    <property type="molecule type" value="Genomic_DNA"/>
</dbReference>
<dbReference type="CDD" id="cd04301">
    <property type="entry name" value="NAT_SF"/>
    <property type="match status" value="1"/>
</dbReference>
<dbReference type="InterPro" id="IPR051531">
    <property type="entry name" value="N-acetyltransferase"/>
</dbReference>